<proteinExistence type="predicted"/>
<feature type="compositionally biased region" description="Polar residues" evidence="1">
    <location>
        <begin position="208"/>
        <end position="220"/>
    </location>
</feature>
<dbReference type="ExpressionAtlas" id="A0A077RQM4">
    <property type="expression patterns" value="baseline and differential"/>
</dbReference>
<dbReference type="AlphaFoldDB" id="A0A077RQM4"/>
<dbReference type="PANTHER" id="PTHR33675">
    <property type="entry name" value="NUCLEAR RECEPTOR FAMILY 2 GROUP C PROTEIN"/>
    <property type="match status" value="1"/>
</dbReference>
<name>A0A077RQM4_WHEAT</name>
<keyword evidence="2" id="KW-0812">Transmembrane</keyword>
<dbReference type="PANTHER" id="PTHR33675:SF6">
    <property type="entry name" value="OS01G0182500 PROTEIN"/>
    <property type="match status" value="1"/>
</dbReference>
<keyword evidence="2" id="KW-1133">Transmembrane helix</keyword>
<feature type="region of interest" description="Disordered" evidence="1">
    <location>
        <begin position="167"/>
        <end position="230"/>
    </location>
</feature>
<evidence type="ECO:0000313" key="3">
    <source>
        <dbReference type="EMBL" id="CDM81778.1"/>
    </source>
</evidence>
<organism evidence="3">
    <name type="scientific">Triticum aestivum</name>
    <name type="common">Wheat</name>
    <dbReference type="NCBI Taxonomy" id="4565"/>
    <lineage>
        <taxon>Eukaryota</taxon>
        <taxon>Viridiplantae</taxon>
        <taxon>Streptophyta</taxon>
        <taxon>Embryophyta</taxon>
        <taxon>Tracheophyta</taxon>
        <taxon>Spermatophyta</taxon>
        <taxon>Magnoliopsida</taxon>
        <taxon>Liliopsida</taxon>
        <taxon>Poales</taxon>
        <taxon>Poaceae</taxon>
        <taxon>BOP clade</taxon>
        <taxon>Pooideae</taxon>
        <taxon>Triticodae</taxon>
        <taxon>Triticeae</taxon>
        <taxon>Triticinae</taxon>
        <taxon>Triticum</taxon>
    </lineage>
</organism>
<reference evidence="3" key="1">
    <citation type="journal article" date="2014" name="Science">
        <title>Structural and functional partitioning of bread wheat chromosome 3B.</title>
        <authorList>
            <person name="Choulet F."/>
            <person name="Alberti A."/>
            <person name="Theil S."/>
            <person name="Glover N."/>
            <person name="Barbe V."/>
            <person name="Daron J."/>
            <person name="Pingault L."/>
            <person name="Sourdille P."/>
            <person name="Couloux A."/>
            <person name="Paux E."/>
            <person name="Leroy P."/>
            <person name="Mangenot S."/>
            <person name="Guilhot N."/>
            <person name="Le Gouis J."/>
            <person name="Balfourier F."/>
            <person name="Alaux M."/>
            <person name="Jamilloux V."/>
            <person name="Poulain J."/>
            <person name="Durand C."/>
            <person name="Bellec A."/>
            <person name="Gaspin C."/>
            <person name="Safar J."/>
            <person name="Dolezel J."/>
            <person name="Rogers J."/>
            <person name="Vandepoele K."/>
            <person name="Aury J.M."/>
            <person name="Mayer K."/>
            <person name="Berges H."/>
            <person name="Quesneville H."/>
            <person name="Wincker P."/>
            <person name="Feuillet C."/>
        </authorList>
    </citation>
    <scope>NUCLEOTIDE SEQUENCE</scope>
</reference>
<dbReference type="HOGENOM" id="CLU_083167_0_0_1"/>
<feature type="compositionally biased region" description="Polar residues" evidence="1">
    <location>
        <begin position="167"/>
        <end position="193"/>
    </location>
</feature>
<dbReference type="EMBL" id="HG670306">
    <property type="protein sequence ID" value="CDM81778.1"/>
    <property type="molecule type" value="Genomic_DNA"/>
</dbReference>
<sequence>MEAARHAGKKRGPDDEAEAEVHHTFRGAANALSQLYAQAVANQKASFIAGERHAMERAHRWISSQHEEASGVSVADVLAYLQMIFPCLFTLVLAIVIWPKSLMLLFFTQNEIESRGGMAGSSQHPTPQPAYGLPSANVQINSFSFGNVAAALDSQLYQTDQTRTAGISNAFSSPSQQNSRSNHLVQCSGNGPVNSPPIGSRARDDHSPQNQDSVHPNSYEPSMDMNHDAP</sequence>
<feature type="transmembrane region" description="Helical" evidence="2">
    <location>
        <begin position="77"/>
        <end position="98"/>
    </location>
</feature>
<gene>
    <name evidence="3" type="ORF">TRAES_3BF099900110CFD_c1</name>
</gene>
<accession>A0A077RQM4</accession>
<protein>
    <submittedName>
        <fullName evidence="3">Uncharacterized protein</fullName>
    </submittedName>
</protein>
<evidence type="ECO:0000256" key="2">
    <source>
        <dbReference type="SAM" id="Phobius"/>
    </source>
</evidence>
<evidence type="ECO:0000256" key="1">
    <source>
        <dbReference type="SAM" id="MobiDB-lite"/>
    </source>
</evidence>
<keyword evidence="2" id="KW-0472">Membrane</keyword>